<gene>
    <name evidence="2" type="ORF">SPARVUS_LOCUS13463905</name>
</gene>
<keyword evidence="3" id="KW-1185">Reference proteome</keyword>
<feature type="compositionally biased region" description="Acidic residues" evidence="1">
    <location>
        <begin position="535"/>
        <end position="550"/>
    </location>
</feature>
<feature type="compositionally biased region" description="Low complexity" evidence="1">
    <location>
        <begin position="576"/>
        <end position="590"/>
    </location>
</feature>
<accession>A0ABN9G513</accession>
<comment type="caution">
    <text evidence="2">The sequence shown here is derived from an EMBL/GenBank/DDBJ whole genome shotgun (WGS) entry which is preliminary data.</text>
</comment>
<dbReference type="Proteomes" id="UP001162483">
    <property type="component" value="Unassembled WGS sequence"/>
</dbReference>
<feature type="compositionally biased region" description="Basic and acidic residues" evidence="1">
    <location>
        <begin position="456"/>
        <end position="467"/>
    </location>
</feature>
<name>A0ABN9G513_9NEOB</name>
<feature type="compositionally biased region" description="Low complexity" evidence="1">
    <location>
        <begin position="31"/>
        <end position="40"/>
    </location>
</feature>
<feature type="compositionally biased region" description="Polar residues" evidence="1">
    <location>
        <begin position="45"/>
        <end position="61"/>
    </location>
</feature>
<feature type="compositionally biased region" description="Basic and acidic residues" evidence="1">
    <location>
        <begin position="17"/>
        <end position="30"/>
    </location>
</feature>
<evidence type="ECO:0000313" key="2">
    <source>
        <dbReference type="EMBL" id="CAI9604468.1"/>
    </source>
</evidence>
<reference evidence="2" key="1">
    <citation type="submission" date="2023-05" db="EMBL/GenBank/DDBJ databases">
        <authorList>
            <person name="Stuckert A."/>
        </authorList>
    </citation>
    <scope>NUCLEOTIDE SEQUENCE</scope>
</reference>
<dbReference type="EMBL" id="CATNWA010017972">
    <property type="protein sequence ID" value="CAI9604468.1"/>
    <property type="molecule type" value="Genomic_DNA"/>
</dbReference>
<sequence>MDSKLEELWNDIVAKRKQEEEEAEMKRKATDAAYQARQAAKNIPRRSSTAIGRPTIGSSSPGVEFGLGELTPSSTEEGSVGVSVGSLPSTPVSSSFIGIPDTPPPAPLESPLTPLMDDSPQKKTGQKATPPPSPLLSELLKKGSLLPTSPRLVNEGDMTLSSNHISGSSVLMDVGVLPNLHGGEMHPVPGTIPASPAASEAGPAHFATPLASFSAPAASESPSKSLLTPIESQATIIMMSALPMTAAVPVAQQEENDSASDQHTVTVSMDSSDISMIIDSINKECLASSDGSMQTKDESSESKGDLDLAEKMDIAVSYTGEELDFETVGDIIAIIEDKVDDHPEVLDVAAVEAALSFCEENDDPQALAGPWDQPVQEHSAKTENIAQSLIPRPKDPTCVQPDTIMNIMDMTPEIKSEPPESEVQPAQSEVSSITPHATFQLEQPEDEIRGTTSNETVKEEEVDHQLKTETSQCENSHNEAFPSEEDKGIGSEDNPVLSEPVKSEPTPSSHNKDSQAEEEEEEEDVTSEVGSPEEPKEEEAGEEYLSEMDNEPPISESDDGFSIHNAQLQSHTLADSIPSSPASSQFSVCSEDQEAIQAQKIWKKKP</sequence>
<feature type="region of interest" description="Disordered" evidence="1">
    <location>
        <begin position="414"/>
        <end position="591"/>
    </location>
</feature>
<feature type="region of interest" description="Disordered" evidence="1">
    <location>
        <begin position="17"/>
        <end position="137"/>
    </location>
</feature>
<proteinExistence type="predicted"/>
<organism evidence="2 3">
    <name type="scientific">Staurois parvus</name>
    <dbReference type="NCBI Taxonomy" id="386267"/>
    <lineage>
        <taxon>Eukaryota</taxon>
        <taxon>Metazoa</taxon>
        <taxon>Chordata</taxon>
        <taxon>Craniata</taxon>
        <taxon>Vertebrata</taxon>
        <taxon>Euteleostomi</taxon>
        <taxon>Amphibia</taxon>
        <taxon>Batrachia</taxon>
        <taxon>Anura</taxon>
        <taxon>Neobatrachia</taxon>
        <taxon>Ranoidea</taxon>
        <taxon>Ranidae</taxon>
        <taxon>Staurois</taxon>
    </lineage>
</organism>
<protein>
    <recommendedName>
        <fullName evidence="4">Bromodomain-containing protein 8</fullName>
    </recommendedName>
</protein>
<feature type="compositionally biased region" description="Low complexity" evidence="1">
    <location>
        <begin position="72"/>
        <end position="95"/>
    </location>
</feature>
<feature type="compositionally biased region" description="Acidic residues" evidence="1">
    <location>
        <begin position="516"/>
        <end position="526"/>
    </location>
</feature>
<feature type="compositionally biased region" description="Polar residues" evidence="1">
    <location>
        <begin position="424"/>
        <end position="441"/>
    </location>
</feature>
<dbReference type="PANTHER" id="PTHR15398:SF4">
    <property type="entry name" value="BROMODOMAIN-CONTAINING PROTEIN 8 ISOFORM X1"/>
    <property type="match status" value="1"/>
</dbReference>
<evidence type="ECO:0008006" key="4">
    <source>
        <dbReference type="Google" id="ProtNLM"/>
    </source>
</evidence>
<dbReference type="PANTHER" id="PTHR15398">
    <property type="entry name" value="BROMODOMAIN-CONTAINING PROTEIN 8"/>
    <property type="match status" value="1"/>
</dbReference>
<feature type="compositionally biased region" description="Polar residues" evidence="1">
    <location>
        <begin position="564"/>
        <end position="573"/>
    </location>
</feature>
<evidence type="ECO:0000256" key="1">
    <source>
        <dbReference type="SAM" id="MobiDB-lite"/>
    </source>
</evidence>
<evidence type="ECO:0000313" key="3">
    <source>
        <dbReference type="Proteomes" id="UP001162483"/>
    </source>
</evidence>